<dbReference type="SUPFAM" id="SSF50998">
    <property type="entry name" value="Quinoprotein alcohol dehydrogenase-like"/>
    <property type="match status" value="2"/>
</dbReference>
<feature type="chain" id="PRO_5043474293" description="Alpha-L-rhamnosidase" evidence="1">
    <location>
        <begin position="25"/>
        <end position="1120"/>
    </location>
</feature>
<evidence type="ECO:0000313" key="4">
    <source>
        <dbReference type="EMBL" id="KAK4542029.1"/>
    </source>
</evidence>
<dbReference type="InterPro" id="IPR015943">
    <property type="entry name" value="WD40/YVTN_repeat-like_dom_sf"/>
</dbReference>
<evidence type="ECO:0008006" key="6">
    <source>
        <dbReference type="Google" id="ProtNLM"/>
    </source>
</evidence>
<dbReference type="InterPro" id="IPR002372">
    <property type="entry name" value="PQQ_rpt_dom"/>
</dbReference>
<dbReference type="Gene3D" id="2.60.420.10">
    <property type="entry name" value="Maltose phosphorylase, domain 3"/>
    <property type="match status" value="1"/>
</dbReference>
<dbReference type="SUPFAM" id="SSF48208">
    <property type="entry name" value="Six-hairpin glycosidases"/>
    <property type="match status" value="1"/>
</dbReference>
<dbReference type="InterPro" id="IPR035396">
    <property type="entry name" value="Bac_rhamnosid6H"/>
</dbReference>
<keyword evidence="5" id="KW-1185">Reference proteome</keyword>
<comment type="caution">
    <text evidence="4">The sequence shown here is derived from an EMBL/GenBank/DDBJ whole genome shotgun (WGS) entry which is preliminary data.</text>
</comment>
<dbReference type="InterPro" id="IPR012341">
    <property type="entry name" value="6hp_glycosidase-like_sf"/>
</dbReference>
<dbReference type="Proteomes" id="UP001324427">
    <property type="component" value="Unassembled WGS sequence"/>
</dbReference>
<dbReference type="SMART" id="SM00564">
    <property type="entry name" value="PQQ"/>
    <property type="match status" value="4"/>
</dbReference>
<dbReference type="InterPro" id="IPR008928">
    <property type="entry name" value="6-hairpin_glycosidase_sf"/>
</dbReference>
<feature type="domain" description="Alpha-L-rhamnosidase six-hairpin glycosidase" evidence="3">
    <location>
        <begin position="239"/>
        <end position="461"/>
    </location>
</feature>
<dbReference type="Pfam" id="PF13360">
    <property type="entry name" value="PQQ_2"/>
    <property type="match status" value="1"/>
</dbReference>
<dbReference type="PROSITE" id="PS51257">
    <property type="entry name" value="PROKAR_LIPOPROTEIN"/>
    <property type="match status" value="1"/>
</dbReference>
<protein>
    <recommendedName>
        <fullName evidence="6">Alpha-L-rhamnosidase</fullName>
    </recommendedName>
</protein>
<dbReference type="PANTHER" id="PTHR34987:SF6">
    <property type="entry name" value="ALPHA-L-RHAMNOSIDASE SIX-HAIRPIN GLYCOSIDASE DOMAIN-CONTAINING PROTEIN"/>
    <property type="match status" value="1"/>
</dbReference>
<accession>A0AAV9JB49</accession>
<dbReference type="AlphaFoldDB" id="A0AAV9JB49"/>
<evidence type="ECO:0000259" key="2">
    <source>
        <dbReference type="Pfam" id="PF13360"/>
    </source>
</evidence>
<dbReference type="Gene3D" id="2.140.10.10">
    <property type="entry name" value="Quinoprotein alcohol dehydrogenase-like superfamily"/>
    <property type="match status" value="1"/>
</dbReference>
<feature type="domain" description="Pyrrolo-quinoline quinone repeat" evidence="2">
    <location>
        <begin position="935"/>
        <end position="1084"/>
    </location>
</feature>
<gene>
    <name evidence="4" type="ORF">LTR36_007229</name>
</gene>
<evidence type="ECO:0000313" key="5">
    <source>
        <dbReference type="Proteomes" id="UP001324427"/>
    </source>
</evidence>
<dbReference type="InterPro" id="IPR018391">
    <property type="entry name" value="PQQ_b-propeller_rpt"/>
</dbReference>
<dbReference type="Gene3D" id="1.50.10.10">
    <property type="match status" value="1"/>
</dbReference>
<organism evidence="4 5">
    <name type="scientific">Oleoguttula mirabilis</name>
    <dbReference type="NCBI Taxonomy" id="1507867"/>
    <lineage>
        <taxon>Eukaryota</taxon>
        <taxon>Fungi</taxon>
        <taxon>Dikarya</taxon>
        <taxon>Ascomycota</taxon>
        <taxon>Pezizomycotina</taxon>
        <taxon>Dothideomycetes</taxon>
        <taxon>Dothideomycetidae</taxon>
        <taxon>Mycosphaerellales</taxon>
        <taxon>Teratosphaeriaceae</taxon>
        <taxon>Oleoguttula</taxon>
    </lineage>
</organism>
<dbReference type="Pfam" id="PF17389">
    <property type="entry name" value="Bac_rhamnosid6H"/>
    <property type="match status" value="1"/>
</dbReference>
<evidence type="ECO:0000256" key="1">
    <source>
        <dbReference type="SAM" id="SignalP"/>
    </source>
</evidence>
<dbReference type="InterPro" id="IPR011047">
    <property type="entry name" value="Quinoprotein_ADH-like_sf"/>
</dbReference>
<reference evidence="4 5" key="1">
    <citation type="submission" date="2021-11" db="EMBL/GenBank/DDBJ databases">
        <title>Black yeast isolated from Biological Soil Crust.</title>
        <authorList>
            <person name="Kurbessoian T."/>
        </authorList>
    </citation>
    <scope>NUCLEOTIDE SEQUENCE [LARGE SCALE GENOMIC DNA]</scope>
    <source>
        <strain evidence="4 5">CCFEE 5522</strain>
    </source>
</reference>
<dbReference type="EMBL" id="JAVFHQ010000046">
    <property type="protein sequence ID" value="KAK4542029.1"/>
    <property type="molecule type" value="Genomic_DNA"/>
</dbReference>
<proteinExistence type="predicted"/>
<name>A0AAV9JB49_9PEZI</name>
<keyword evidence="1" id="KW-0732">Signal</keyword>
<dbReference type="PANTHER" id="PTHR34987">
    <property type="entry name" value="C, PUTATIVE (AFU_ORTHOLOGUE AFUA_3G02880)-RELATED"/>
    <property type="match status" value="1"/>
</dbReference>
<sequence length="1120" mass="120112">MARLNLPSICYTALACTLLVASDSQQPWEQYNRSPTSWSLSPKSIYRTTGNASAQGHAHELKISMHAGSHVSLDFGIEVGGHVSFNIDSNSSRPVSLAFAESPSFVRPISDDTGALPAEDYDLALAVHVAQNSSWYITPKDSFRGGFRFVTINALADVTVSNITCTIGYAPYMHDLRDYSGYFYTSDPDYEVLNRIFFTSAYTVQTNIAPQDTGRFLPQVKPGWDYNATIGVGKGPFLVDGAKRDRAIWPGDLGVSGVTAFLAFGSDGLEAVHNALETVFYYQNSSTGEFPFAGPDTASFQSNPFQSDTYHAWSLISMYDYAMFSGDQAWLNRHWANISGGVDFTVRNLDSAIGLQNQTQTNDWGRQGSGGFNLALNALDYHALLLMASLTNSSAQSHAWLSAAERLKRSYNDLLWDACAGLYRDNGTTSLHPQDGNAMAVLYNLTANGSQVSSISEKLTHNWNAIGPLTPELPDTISPFVSGLEVLAHFRADQPQRALLLMQRLWGYLLDSPLMTGSTISEGITANGSLYYRSTAGYNHDASYTSLSHGWSSAPVQVMVVEMLGLKITGLGGRTWTLRPQPAGLSDLQGGFRTVLGKFDAAVKVENDGKRIVVHLATPITSKGQVPLNGRWQTVTVNGRVCQRNGNACVVPGGLSTVMMETAAPTVLDGVAYYPTWSRDFVALDYKTCQEVWNLSVVDIITNFAPVTSDQKLVLQLVSRSSPQIDGEVLYFTTLVHALLVAVNINSGKVLSTIQLNAHPMAQLTMSPTVYRHRIFLGSSSFEEVAVTEIPGYQCCSFIGDICGVDFDVSTNEFTIAWNVPTLPAGQGWSGAAIWGSQPSIDIIRSQLVIGTGNVYTVPDAISQCQNATMNLTVVINGSEPDPCFINWATILTSLDAWTLACGLIGGALPRNAALCPYTPGPDADFGMAPTFVPGSANTPFSRDTVVVGQKNGALHALSAQGGRPFWTTVSSPDGSGGGLIWGIAVDSSQVHFTAANTGLLPWQPFGSTETINGSAFGAADLKTGSLVWETVSPGNSTSVVPPTVVNDVVLVGRTTLNNTGGPGAFLVLDKHSGEILREVPLDSSFHGGIAVQDGYVMFGTGYTGSATTNSSGSFHVWST</sequence>
<feature type="signal peptide" evidence="1">
    <location>
        <begin position="1"/>
        <end position="24"/>
    </location>
</feature>
<dbReference type="Gene3D" id="2.130.10.10">
    <property type="entry name" value="YVTN repeat-like/Quinoprotein amine dehydrogenase"/>
    <property type="match status" value="1"/>
</dbReference>
<dbReference type="GO" id="GO:0003824">
    <property type="term" value="F:catalytic activity"/>
    <property type="evidence" value="ECO:0007669"/>
    <property type="project" value="UniProtKB-ARBA"/>
</dbReference>
<dbReference type="GO" id="GO:0005975">
    <property type="term" value="P:carbohydrate metabolic process"/>
    <property type="evidence" value="ECO:0007669"/>
    <property type="project" value="InterPro"/>
</dbReference>
<evidence type="ECO:0000259" key="3">
    <source>
        <dbReference type="Pfam" id="PF17389"/>
    </source>
</evidence>